<dbReference type="PANTHER" id="PTHR43080">
    <property type="entry name" value="CBS DOMAIN-CONTAINING PROTEIN CBSX3, MITOCHONDRIAL"/>
    <property type="match status" value="1"/>
</dbReference>
<dbReference type="InterPro" id="IPR051257">
    <property type="entry name" value="Diverse_CBS-Domain"/>
</dbReference>
<comment type="caution">
    <text evidence="4">The sequence shown here is derived from an EMBL/GenBank/DDBJ whole genome shotgun (WGS) entry which is preliminary data.</text>
</comment>
<evidence type="ECO:0000259" key="3">
    <source>
        <dbReference type="PROSITE" id="PS51371"/>
    </source>
</evidence>
<evidence type="ECO:0000256" key="2">
    <source>
        <dbReference type="PROSITE-ProRule" id="PRU00703"/>
    </source>
</evidence>
<reference evidence="4 5" key="1">
    <citation type="journal article" date="2018" name="Int. J. Syst. Bacteriol.">
        <title>Oceaniradius stylonemae gen. nov., sp. nov., isolated from a red alga, Stylonema cornu-cervi.</title>
        <authorList>
            <person name="Jeong S."/>
        </authorList>
    </citation>
    <scope>NUCLEOTIDE SEQUENCE [LARGE SCALE GENOMIC DNA]</scope>
    <source>
        <strain evidence="4 5">StC1</strain>
    </source>
</reference>
<dbReference type="Pfam" id="PF00571">
    <property type="entry name" value="CBS"/>
    <property type="match status" value="2"/>
</dbReference>
<accession>A0A3A8A6P6</accession>
<dbReference type="Proteomes" id="UP000246132">
    <property type="component" value="Unassembled WGS sequence"/>
</dbReference>
<organism evidence="4 5">
    <name type="scientific">Oceaniradius stylonematis</name>
    <dbReference type="NCBI Taxonomy" id="2184161"/>
    <lineage>
        <taxon>Bacteria</taxon>
        <taxon>Pseudomonadati</taxon>
        <taxon>Pseudomonadota</taxon>
        <taxon>Alphaproteobacteria</taxon>
        <taxon>Hyphomicrobiales</taxon>
        <taxon>Ahrensiaceae</taxon>
        <taxon>Oceaniradius</taxon>
    </lineage>
</organism>
<evidence type="ECO:0000313" key="4">
    <source>
        <dbReference type="EMBL" id="RKF05952.1"/>
    </source>
</evidence>
<dbReference type="PROSITE" id="PS51371">
    <property type="entry name" value="CBS"/>
    <property type="match status" value="2"/>
</dbReference>
<dbReference type="PANTHER" id="PTHR43080:SF2">
    <property type="entry name" value="CBS DOMAIN-CONTAINING PROTEIN"/>
    <property type="match status" value="1"/>
</dbReference>
<dbReference type="Gene3D" id="3.10.580.10">
    <property type="entry name" value="CBS-domain"/>
    <property type="match status" value="1"/>
</dbReference>
<proteinExistence type="predicted"/>
<feature type="domain" description="CBS" evidence="3">
    <location>
        <begin position="73"/>
        <end position="129"/>
    </location>
</feature>
<dbReference type="AlphaFoldDB" id="A0A3A8A6P6"/>
<dbReference type="InterPro" id="IPR000644">
    <property type="entry name" value="CBS_dom"/>
</dbReference>
<name>A0A3A8A6P6_9HYPH</name>
<feature type="domain" description="CBS" evidence="3">
    <location>
        <begin position="7"/>
        <end position="63"/>
    </location>
</feature>
<evidence type="ECO:0000256" key="1">
    <source>
        <dbReference type="ARBA" id="ARBA00023122"/>
    </source>
</evidence>
<keyword evidence="5" id="KW-1185">Reference proteome</keyword>
<dbReference type="RefSeq" id="WP_109767481.1">
    <property type="nucleotide sequence ID" value="NZ_JASHJQ010000001.1"/>
</dbReference>
<evidence type="ECO:0000313" key="5">
    <source>
        <dbReference type="Proteomes" id="UP000246132"/>
    </source>
</evidence>
<dbReference type="EMBL" id="QFWV02000008">
    <property type="protein sequence ID" value="RKF05952.1"/>
    <property type="molecule type" value="Genomic_DNA"/>
</dbReference>
<sequence>MQVHQIMSSPAQTIGSDQTIGAATLLMKQFDIGSLPVLQSGGRVVGMITDRDIVLGLAKNASAQLSMEVGQMMTRSVLRCYADQSIETIAVIMSDNQVRRLPVMDRFERLVGVVSVGDIAEDASERLAGEILGEIVETR</sequence>
<dbReference type="SUPFAM" id="SSF54631">
    <property type="entry name" value="CBS-domain pair"/>
    <property type="match status" value="1"/>
</dbReference>
<dbReference type="SMART" id="SM00116">
    <property type="entry name" value="CBS"/>
    <property type="match status" value="2"/>
</dbReference>
<gene>
    <name evidence="4" type="ORF">DEM25_015445</name>
</gene>
<dbReference type="OrthoDB" id="9802114at2"/>
<keyword evidence="1 2" id="KW-0129">CBS domain</keyword>
<dbReference type="InterPro" id="IPR046342">
    <property type="entry name" value="CBS_dom_sf"/>
</dbReference>
<protein>
    <submittedName>
        <fullName evidence="4">CBS domain-containing protein</fullName>
    </submittedName>
</protein>